<protein>
    <recommendedName>
        <fullName evidence="4">Lipoprotein</fullName>
    </recommendedName>
</protein>
<dbReference type="EMBL" id="CP023173">
    <property type="protein sequence ID" value="ASZ09006.1"/>
    <property type="molecule type" value="Genomic_DNA"/>
</dbReference>
<dbReference type="AlphaFoldDB" id="A0A249SMY3"/>
<feature type="signal peptide" evidence="1">
    <location>
        <begin position="1"/>
        <end position="17"/>
    </location>
</feature>
<evidence type="ECO:0008006" key="4">
    <source>
        <dbReference type="Google" id="ProtNLM"/>
    </source>
</evidence>
<feature type="chain" id="PRO_5011584977" description="Lipoprotein" evidence="1">
    <location>
        <begin position="18"/>
        <end position="936"/>
    </location>
</feature>
<evidence type="ECO:0000313" key="3">
    <source>
        <dbReference type="Proteomes" id="UP000232229"/>
    </source>
</evidence>
<dbReference type="InterPro" id="IPR054816">
    <property type="entry name" value="Lipoprotein_mollicutes-type_CS"/>
</dbReference>
<proteinExistence type="predicted"/>
<organism evidence="2 3">
    <name type="scientific">Mesoplasma chauliocola</name>
    <dbReference type="NCBI Taxonomy" id="216427"/>
    <lineage>
        <taxon>Bacteria</taxon>
        <taxon>Bacillati</taxon>
        <taxon>Mycoplasmatota</taxon>
        <taxon>Mollicutes</taxon>
        <taxon>Entomoplasmatales</taxon>
        <taxon>Entomoplasmataceae</taxon>
        <taxon>Mesoplasma</taxon>
    </lineage>
</organism>
<dbReference type="NCBIfam" id="NF038029">
    <property type="entry name" value="LP_plasma"/>
    <property type="match status" value="1"/>
</dbReference>
<reference evidence="2 3" key="1">
    <citation type="submission" date="2017-08" db="EMBL/GenBank/DDBJ databases">
        <title>Complete Genome Sequence of Mesoplasma chauliocola.</title>
        <authorList>
            <person name="Knight T.F.Jr."/>
            <person name="Citino T."/>
        </authorList>
    </citation>
    <scope>NUCLEOTIDE SEQUENCE [LARGE SCALE GENOMIC DNA]</scope>
    <source>
        <strain evidence="2 3">CHPA-2</strain>
    </source>
</reference>
<accession>A0A249SMY3</accession>
<keyword evidence="3" id="KW-1185">Reference proteome</keyword>
<gene>
    <name evidence="2" type="ORF">CK556_01375</name>
</gene>
<keyword evidence="1" id="KW-0732">Signal</keyword>
<sequence length="936" mass="105294">MKKLLSLIGALTLTASASSVLISCSDKDTDKYGNTFINGDGSLKITTEDLLNWYNETYGSLGKNPQKFLAQFYNIFAVAIYEEASREENNIFENLKTTNSQYLNQDGKEFAESLKNAYGKESKATGTIYGNANSAMVNERKGYLDDKSKGTKAWVKYLRNEFPWVDNDQTSLENAWISNYILTDSSNSAYANLANTLGFGASQSTWYQGYSSIIVNDTTISGLMSSFIRLCGDIQINQETKTTKIYQTPGISENQEIAIINLINALGGKNAFITTTTETFKIEFITSLEDNAFKNLTWNDFLQGISSRYRRDSNSFTGTIASLSSSHSLFDLADVQALRLDSYGTKYEKFWNHEGKQGTNLNRTNIVSVAPNLNSTNSQESKDIWNKYGTKQNVLSNSQRFLVDKYFEEKAPVATSQVVLSFSAINASATPDTLSEISPAQFVNPDWTSVQTQQFFIGFDRYYNEYVKSGTSSTQYDIKTSNNSSAAAGLSDFETFYRGANSRNSNLWKLGDEQSYIKPYLTATKNEQLLTKDFDTTSGTYSNLAKFSVYDFLANGGEAKNSSVNSKADSWTNENTNIKDIATFNAKIGNNDQAKKGVDTLFELVNTLGRHANDTDSNVKPYEVVNEEEGIIAFIDTDGLHFLKIDGYQTLKASSNQKNSYSTKRSEENDKKQSLAYDTLVNTNKELIPYLLNPKSIQGSYNLKEETTVGTNADIDKINIINGMADEFKTEYSEILNYSIENDYERFLVNNSIAKNALSSESDSSNLFYNFDIVSDAQASITSTESFGLLGQWIWLYMDEIFGTNGNYYELYKKFFEVEGENINEDGIRDLLDYIEATQNAVENLNQTFKTQNWNWIKSTEDNYKKQMAAASVNSVQQSFIPKYALEVNSSIFNEITYWKTPLSDEAKTNYIFKSVKYLEDAVIYNLNIKHKEGVE</sequence>
<dbReference type="STRING" id="1336232.GCA_000518825_00145"/>
<dbReference type="PROSITE" id="PS51257">
    <property type="entry name" value="PROKAR_LIPOPROTEIN"/>
    <property type="match status" value="1"/>
</dbReference>
<dbReference type="Proteomes" id="UP000232229">
    <property type="component" value="Chromosome"/>
</dbReference>
<name>A0A249SMY3_9MOLU</name>
<evidence type="ECO:0000313" key="2">
    <source>
        <dbReference type="EMBL" id="ASZ09006.1"/>
    </source>
</evidence>
<dbReference type="RefSeq" id="WP_027875292.1">
    <property type="nucleotide sequence ID" value="NZ_CP023173.1"/>
</dbReference>
<evidence type="ECO:0000256" key="1">
    <source>
        <dbReference type="SAM" id="SignalP"/>
    </source>
</evidence>
<dbReference type="KEGG" id="mchc:CK556_01375"/>